<feature type="compositionally biased region" description="Polar residues" evidence="1">
    <location>
        <begin position="91"/>
        <end position="104"/>
    </location>
</feature>
<dbReference type="STRING" id="280699.M1VHY7"/>
<gene>
    <name evidence="2" type="ORF">CYME_CMK271C</name>
</gene>
<feature type="region of interest" description="Disordered" evidence="1">
    <location>
        <begin position="438"/>
        <end position="471"/>
    </location>
</feature>
<reference evidence="2 3" key="2">
    <citation type="journal article" date="2007" name="BMC Biol.">
        <title>A 100%-complete sequence reveals unusually simple genomic features in the hot-spring red alga Cyanidioschyzon merolae.</title>
        <authorList>
            <person name="Nozaki H."/>
            <person name="Takano H."/>
            <person name="Misumi O."/>
            <person name="Terasawa K."/>
            <person name="Matsuzaki M."/>
            <person name="Maruyama S."/>
            <person name="Nishida K."/>
            <person name="Yagisawa F."/>
            <person name="Yoshida Y."/>
            <person name="Fujiwara T."/>
            <person name="Takio S."/>
            <person name="Tamura K."/>
            <person name="Chung S.J."/>
            <person name="Nakamura S."/>
            <person name="Kuroiwa H."/>
            <person name="Tanaka K."/>
            <person name="Sato N."/>
            <person name="Kuroiwa T."/>
        </authorList>
    </citation>
    <scope>NUCLEOTIDE SEQUENCE [LARGE SCALE GENOMIC DNA]</scope>
    <source>
        <strain evidence="2 3">10D</strain>
    </source>
</reference>
<evidence type="ECO:0000313" key="3">
    <source>
        <dbReference type="Proteomes" id="UP000007014"/>
    </source>
</evidence>
<dbReference type="RefSeq" id="XP_005536649.1">
    <property type="nucleotide sequence ID" value="XM_005536592.1"/>
</dbReference>
<dbReference type="GeneID" id="16994263"/>
<dbReference type="OrthoDB" id="10617132at2759"/>
<dbReference type="AlphaFoldDB" id="M1VHY7"/>
<dbReference type="KEGG" id="cme:CYME_CMK271C"/>
<evidence type="ECO:0000256" key="1">
    <source>
        <dbReference type="SAM" id="MobiDB-lite"/>
    </source>
</evidence>
<organism evidence="2 3">
    <name type="scientific">Cyanidioschyzon merolae (strain NIES-3377 / 10D)</name>
    <name type="common">Unicellular red alga</name>
    <dbReference type="NCBI Taxonomy" id="280699"/>
    <lineage>
        <taxon>Eukaryota</taxon>
        <taxon>Rhodophyta</taxon>
        <taxon>Bangiophyceae</taxon>
        <taxon>Cyanidiales</taxon>
        <taxon>Cyanidiaceae</taxon>
        <taxon>Cyanidioschyzon</taxon>
    </lineage>
</organism>
<feature type="region of interest" description="Disordered" evidence="1">
    <location>
        <begin position="90"/>
        <end position="119"/>
    </location>
</feature>
<feature type="compositionally biased region" description="Low complexity" evidence="1">
    <location>
        <begin position="453"/>
        <end position="462"/>
    </location>
</feature>
<proteinExistence type="predicted"/>
<dbReference type="Gramene" id="CMK271CT">
    <property type="protein sequence ID" value="CMK271CT"/>
    <property type="gene ID" value="CMK271C"/>
</dbReference>
<feature type="region of interest" description="Disordered" evidence="1">
    <location>
        <begin position="13"/>
        <end position="34"/>
    </location>
</feature>
<dbReference type="EMBL" id="AP006493">
    <property type="protein sequence ID" value="BAM80613.1"/>
    <property type="molecule type" value="Genomic_DNA"/>
</dbReference>
<reference evidence="2 3" key="1">
    <citation type="journal article" date="2004" name="Nature">
        <title>Genome sequence of the ultrasmall unicellular red alga Cyanidioschyzon merolae 10D.</title>
        <authorList>
            <person name="Matsuzaki M."/>
            <person name="Misumi O."/>
            <person name="Shin-i T."/>
            <person name="Maruyama S."/>
            <person name="Takahara M."/>
            <person name="Miyagishima S."/>
            <person name="Mori T."/>
            <person name="Nishida K."/>
            <person name="Yagisawa F."/>
            <person name="Nishida K."/>
            <person name="Yoshida Y."/>
            <person name="Nishimura Y."/>
            <person name="Nakao S."/>
            <person name="Kobayashi T."/>
            <person name="Momoyama Y."/>
            <person name="Higashiyama T."/>
            <person name="Minoda A."/>
            <person name="Sano M."/>
            <person name="Nomoto H."/>
            <person name="Oishi K."/>
            <person name="Hayashi H."/>
            <person name="Ohta F."/>
            <person name="Nishizaka S."/>
            <person name="Haga S."/>
            <person name="Miura S."/>
            <person name="Morishita T."/>
            <person name="Kabeya Y."/>
            <person name="Terasawa K."/>
            <person name="Suzuki Y."/>
            <person name="Ishii Y."/>
            <person name="Asakawa S."/>
            <person name="Takano H."/>
            <person name="Ohta N."/>
            <person name="Kuroiwa H."/>
            <person name="Tanaka K."/>
            <person name="Shimizu N."/>
            <person name="Sugano S."/>
            <person name="Sato N."/>
            <person name="Nozaki H."/>
            <person name="Ogasawara N."/>
            <person name="Kohara Y."/>
            <person name="Kuroiwa T."/>
        </authorList>
    </citation>
    <scope>NUCLEOTIDE SEQUENCE [LARGE SCALE GENOMIC DNA]</scope>
    <source>
        <strain evidence="2 3">10D</strain>
    </source>
</reference>
<dbReference type="Proteomes" id="UP000007014">
    <property type="component" value="Chromosome 11"/>
</dbReference>
<evidence type="ECO:0000313" key="2">
    <source>
        <dbReference type="EMBL" id="BAM80613.1"/>
    </source>
</evidence>
<protein>
    <submittedName>
        <fullName evidence="2">Uncharacterized protein</fullName>
    </submittedName>
</protein>
<accession>M1VHY7</accession>
<dbReference type="HOGENOM" id="CLU_303358_0_0_1"/>
<sequence length="982" mass="108356">MGNALNTQAEALADGNEFPESKQVPPNLLLSPSWRSKDQDAASAIAASAADANVSGTGAASGSVHPESVAQSLRLLGAHYWHRQVAHATAHWSSDSRAQSTVPTSAAGGAGVTPTNQQGISVPPIGDRLWLRALIFLEREVVNPGTVHTRAANALPRDPGTPSAARAALDDQQESLLGLVMQRLVTSLHAFESLAPVVLLATLGALDQLKAVYALQDPGDQQPRIANTGDWHAAVHGAFWFLCNFLRPAVRRSWAQRGESLLPDQTALEHCQYIMLILSVEYLMLSADRDQETFFWSSCLLLHLLDWMDTTKTYALIRRLDARIHRCIELLLGCLVRDTLSRIRKMAGLGSGTIHDATTLESVLLQMATRGQGLNFLELDGKHFAERSTEEALATQSARPAALHAAVAKRSNWSWFQFWPFVSEHANAERVLADAAEADQLAEPSQEPVVSMQQQQQQQQQQSPSRMHSRAAEAIAPAGTLHMHRSSALPEDPIARKTVVCMGLLLTLLSLVTDDPDELAQPLFPNQRAGQPFRQALAGVLARTSCETLPAVVDANSEHQRTTITTTAAAGAAADFGNDAVQTGLHSVQPLTLSNLHDVCVWWLHYPEGSYLFYFLTYDSAEHWRRYLAVRTDPEIFLLTLLRLLYVESSVDVTELRLATLLLLTEDEGWSRALASHVLEQPVTWYRETSLDADRCTLVDIVIGVLVRCIRRQPLKSPCIRMALAMLVGIAPGAVTAAAVAAREGPLPSHLASRLWQLFAHFWRRLKRSSEQNPQTDDEYLLSYLGTTIELLFAVWVAADFEPRRCGTLGDTLINAAAELRHAILRTGRAHTPVDRFFAGLMRLLHIQEAEYITVDGVQHPYPGRHTATDGLADDRDALRIPAAGSLPQRPTVGQQGVFRDPPDASSVREVFSEWARQWRYQQSFKIKRLVYRFVERPDGCSARIRTRVWNLVAQRTGWPLGESAARASVDEKANVCPRGQD</sequence>
<name>M1VHY7_CYAM1</name>
<keyword evidence="3" id="KW-1185">Reference proteome</keyword>
<dbReference type="Pfam" id="PF09742">
    <property type="entry name" value="Dymeclin"/>
    <property type="match status" value="1"/>
</dbReference>